<keyword evidence="2" id="KW-0812">Transmembrane</keyword>
<dbReference type="RefSeq" id="WP_123269633.1">
    <property type="nucleotide sequence ID" value="NZ_PPTT01000002.1"/>
</dbReference>
<dbReference type="AlphaFoldDB" id="A0A3N0IZ44"/>
<comment type="caution">
    <text evidence="3">The sequence shown here is derived from an EMBL/GenBank/DDBJ whole genome shotgun (WGS) entry which is preliminary data.</text>
</comment>
<evidence type="ECO:0000256" key="1">
    <source>
        <dbReference type="SAM" id="MobiDB-lite"/>
    </source>
</evidence>
<keyword evidence="2" id="KW-0472">Membrane</keyword>
<name>A0A3N0IZ44_9ACTN</name>
<keyword evidence="2" id="KW-1133">Transmembrane helix</keyword>
<reference evidence="4" key="1">
    <citation type="submission" date="2018-05" db="EMBL/GenBank/DDBJ databases">
        <title>Genome Sequencing of selected type strains of the family Eggerthellaceae.</title>
        <authorList>
            <person name="Danylec N."/>
            <person name="Stoll D.A."/>
            <person name="Doetsch A."/>
            <person name="Huch M."/>
        </authorList>
    </citation>
    <scope>NUCLEOTIDE SEQUENCE [LARGE SCALE GENOMIC DNA]</scope>
    <source>
        <strain evidence="4">DSM 16107</strain>
    </source>
</reference>
<feature type="transmembrane region" description="Helical" evidence="2">
    <location>
        <begin position="65"/>
        <end position="84"/>
    </location>
</feature>
<feature type="region of interest" description="Disordered" evidence="1">
    <location>
        <begin position="354"/>
        <end position="401"/>
    </location>
</feature>
<organism evidence="3 4">
    <name type="scientific">Eggerthella sinensis</name>
    <dbReference type="NCBI Taxonomy" id="242230"/>
    <lineage>
        <taxon>Bacteria</taxon>
        <taxon>Bacillati</taxon>
        <taxon>Actinomycetota</taxon>
        <taxon>Coriobacteriia</taxon>
        <taxon>Eggerthellales</taxon>
        <taxon>Eggerthellaceae</taxon>
        <taxon>Eggerthella</taxon>
    </lineage>
</organism>
<dbReference type="EMBL" id="QICC01000021">
    <property type="protein sequence ID" value="RNM41996.1"/>
    <property type="molecule type" value="Genomic_DNA"/>
</dbReference>
<evidence type="ECO:0000313" key="3">
    <source>
        <dbReference type="EMBL" id="RNM41996.1"/>
    </source>
</evidence>
<dbReference type="OrthoDB" id="3170364at2"/>
<proteinExistence type="predicted"/>
<sequence length="595" mass="65155">MTDDPLHRYAALINRAHAPRDLSRAVLDRIDREQHEPARPSGPRHQARRSGPAPFAVKRHRFRGFALAACIVMLAVIVGVSLVIPRIGKHVDPLGFAITAYGASGNTLLAMGDAGRILFEADILFRVPPADRYAEEGVYTGCMFRIEGSDIVRVQAHIDKGELYRYTNEEFSTSDDPDRWAEAQAWNTTLIGQGEHYAQYDLVQPVNGMSFDGEAPTVETVGVKCYQRLGSTIDLPVNDTDGSRLSDYCFGLWTNEDSGVVTGYQDYIDTLDGATLTVTIEKADGSHATRSITLTAADVKAKLVHSKNETTPGIELIPQIVDPFAEDVQQKLDNRQAGFTWIHTLYGTVEEENCNPFPFGDETPANLDRPLTEPAPERSSEDAPEQTDENVTPEDTWVVSKNPLRPGEIMDVRFPQNAVTNAASGSAAGLLTCTNAKVSEQLPEGVTVDDLALPMWDDSYFERSGFTIAEDGTLSEGFAYATIDVTVKNTSEDPLYADPTEGGFGTLKELGGEQYFARSSSSWALWISGLHYSLDNLNAGSQYALVEPGETKTFTVLHVVPLSDIADPTFSFYYDNTSFGGRTTATYHLGTLQLP</sequence>
<evidence type="ECO:0000313" key="4">
    <source>
        <dbReference type="Proteomes" id="UP000270112"/>
    </source>
</evidence>
<protein>
    <submittedName>
        <fullName evidence="3">Uncharacterized protein</fullName>
    </submittedName>
</protein>
<dbReference type="Proteomes" id="UP000270112">
    <property type="component" value="Unassembled WGS sequence"/>
</dbReference>
<accession>A0A3N0IZ44</accession>
<feature type="compositionally biased region" description="Acidic residues" evidence="1">
    <location>
        <begin position="382"/>
        <end position="392"/>
    </location>
</feature>
<evidence type="ECO:0000256" key="2">
    <source>
        <dbReference type="SAM" id="Phobius"/>
    </source>
</evidence>
<gene>
    <name evidence="3" type="ORF">DMP09_06815</name>
</gene>